<keyword evidence="6" id="KW-0812">Transmembrane</keyword>
<dbReference type="Proteomes" id="UP000703269">
    <property type="component" value="Unassembled WGS sequence"/>
</dbReference>
<dbReference type="GO" id="GO:0016020">
    <property type="term" value="C:membrane"/>
    <property type="evidence" value="ECO:0007669"/>
    <property type="project" value="UniProtKB-SubCell"/>
</dbReference>
<reference evidence="15 16" key="1">
    <citation type="submission" date="2021-08" db="EMBL/GenBank/DDBJ databases">
        <title>Draft Genome Sequence of Phanerochaete sordida strain YK-624.</title>
        <authorList>
            <person name="Mori T."/>
            <person name="Dohra H."/>
            <person name="Suzuki T."/>
            <person name="Kawagishi H."/>
            <person name="Hirai H."/>
        </authorList>
    </citation>
    <scope>NUCLEOTIDE SEQUENCE [LARGE SCALE GENOMIC DNA]</scope>
    <source>
        <strain evidence="15 16">YK-624</strain>
    </source>
</reference>
<evidence type="ECO:0000256" key="7">
    <source>
        <dbReference type="ARBA" id="ARBA00022723"/>
    </source>
</evidence>
<dbReference type="GO" id="GO:0016705">
    <property type="term" value="F:oxidoreductase activity, acting on paired donors, with incorporation or reduction of molecular oxygen"/>
    <property type="evidence" value="ECO:0007669"/>
    <property type="project" value="InterPro"/>
</dbReference>
<proteinExistence type="inferred from homology"/>
<keyword evidence="12" id="KW-0472">Membrane</keyword>
<dbReference type="EMBL" id="BPQB01000117">
    <property type="protein sequence ID" value="GJE99705.1"/>
    <property type="molecule type" value="Genomic_DNA"/>
</dbReference>
<dbReference type="PANTHER" id="PTHR46300:SF7">
    <property type="entry name" value="P450, PUTATIVE (EUROFUNG)-RELATED"/>
    <property type="match status" value="1"/>
</dbReference>
<dbReference type="PRINTS" id="PR00385">
    <property type="entry name" value="P450"/>
</dbReference>
<evidence type="ECO:0000256" key="10">
    <source>
        <dbReference type="ARBA" id="ARBA00023004"/>
    </source>
</evidence>
<dbReference type="PANTHER" id="PTHR46300">
    <property type="entry name" value="P450, PUTATIVE (EUROFUNG)-RELATED-RELATED"/>
    <property type="match status" value="1"/>
</dbReference>
<gene>
    <name evidence="15" type="ORF">PsYK624_159760</name>
</gene>
<keyword evidence="11" id="KW-0503">Monooxygenase</keyword>
<dbReference type="PRINTS" id="PR00463">
    <property type="entry name" value="EP450I"/>
</dbReference>
<dbReference type="Gene3D" id="1.10.630.10">
    <property type="entry name" value="Cytochrome P450"/>
    <property type="match status" value="1"/>
</dbReference>
<evidence type="ECO:0000256" key="11">
    <source>
        <dbReference type="ARBA" id="ARBA00023033"/>
    </source>
</evidence>
<comment type="similarity">
    <text evidence="4">Belongs to the cytochrome P450 family.</text>
</comment>
<keyword evidence="9" id="KW-0560">Oxidoreductase</keyword>
<evidence type="ECO:0000256" key="9">
    <source>
        <dbReference type="ARBA" id="ARBA00023002"/>
    </source>
</evidence>
<dbReference type="GO" id="GO:0005506">
    <property type="term" value="F:iron ion binding"/>
    <property type="evidence" value="ECO:0007669"/>
    <property type="project" value="InterPro"/>
</dbReference>
<evidence type="ECO:0000313" key="16">
    <source>
        <dbReference type="Proteomes" id="UP000703269"/>
    </source>
</evidence>
<dbReference type="GO" id="GO:0020037">
    <property type="term" value="F:heme binding"/>
    <property type="evidence" value="ECO:0007669"/>
    <property type="project" value="InterPro"/>
</dbReference>
<dbReference type="CDD" id="cd11065">
    <property type="entry name" value="CYP64-like"/>
    <property type="match status" value="1"/>
</dbReference>
<evidence type="ECO:0000256" key="14">
    <source>
        <dbReference type="SAM" id="SignalP"/>
    </source>
</evidence>
<feature type="chain" id="PRO_5040323628" evidence="14">
    <location>
        <begin position="16"/>
        <end position="511"/>
    </location>
</feature>
<evidence type="ECO:0000256" key="1">
    <source>
        <dbReference type="ARBA" id="ARBA00001971"/>
    </source>
</evidence>
<organism evidence="15 16">
    <name type="scientific">Phanerochaete sordida</name>
    <dbReference type="NCBI Taxonomy" id="48140"/>
    <lineage>
        <taxon>Eukaryota</taxon>
        <taxon>Fungi</taxon>
        <taxon>Dikarya</taxon>
        <taxon>Basidiomycota</taxon>
        <taxon>Agaricomycotina</taxon>
        <taxon>Agaricomycetes</taxon>
        <taxon>Polyporales</taxon>
        <taxon>Phanerochaetaceae</taxon>
        <taxon>Phanerochaete</taxon>
    </lineage>
</organism>
<comment type="pathway">
    <text evidence="3">Secondary metabolite biosynthesis.</text>
</comment>
<keyword evidence="7 13" id="KW-0479">Metal-binding</keyword>
<dbReference type="OrthoDB" id="2789670at2759"/>
<evidence type="ECO:0000256" key="2">
    <source>
        <dbReference type="ARBA" id="ARBA00004167"/>
    </source>
</evidence>
<evidence type="ECO:0000256" key="6">
    <source>
        <dbReference type="ARBA" id="ARBA00022692"/>
    </source>
</evidence>
<keyword evidence="14" id="KW-0732">Signal</keyword>
<comment type="subcellular location">
    <subcellularLocation>
        <location evidence="2">Membrane</location>
        <topology evidence="2">Single-pass membrane protein</topology>
    </subcellularLocation>
</comment>
<dbReference type="InterPro" id="IPR036396">
    <property type="entry name" value="Cyt_P450_sf"/>
</dbReference>
<evidence type="ECO:0000256" key="4">
    <source>
        <dbReference type="ARBA" id="ARBA00010617"/>
    </source>
</evidence>
<accession>A0A9P3GU52</accession>
<dbReference type="SUPFAM" id="SSF48264">
    <property type="entry name" value="Cytochrome P450"/>
    <property type="match status" value="1"/>
</dbReference>
<evidence type="ECO:0000256" key="3">
    <source>
        <dbReference type="ARBA" id="ARBA00005179"/>
    </source>
</evidence>
<evidence type="ECO:0000313" key="15">
    <source>
        <dbReference type="EMBL" id="GJE99705.1"/>
    </source>
</evidence>
<name>A0A9P3GU52_9APHY</name>
<evidence type="ECO:0000256" key="8">
    <source>
        <dbReference type="ARBA" id="ARBA00022989"/>
    </source>
</evidence>
<feature type="signal peptide" evidence="14">
    <location>
        <begin position="1"/>
        <end position="15"/>
    </location>
</feature>
<dbReference type="InterPro" id="IPR001128">
    <property type="entry name" value="Cyt_P450"/>
</dbReference>
<evidence type="ECO:0000256" key="5">
    <source>
        <dbReference type="ARBA" id="ARBA00022617"/>
    </source>
</evidence>
<sequence length="511" mass="57951">MSLSLLVLAVCLAAAYPLYQYATRRRLPPHPPGPRGWPIVGHLAAPADPIYKTYQRWGEAYGSDIVRINMFGHNIVATNSLEASTDLLDKRSQTYSNRPKHGMTMVRDLCGFDYAIAFAQPGQFWLDQRRVFQRQYSQQAIKRYRHAETQATLSFLRNLLESPQDLFRHIRYVFGRQLVYSAYGIVTEDHDDPIIATVEHGLEAAVAAINPGKFLVDVLPVLKYVPEWFPGAGFKRQAKIWRESVLKMLHVPFDQAKDLLDTRGLPDDCAIKTYLTDIIPTSRDPEYAEKVIRAALTAAYGAGSDTTVSFMQSFFLAMTLNPYVQKEAQREIDSVCRGRLPDFSDYERLPYVHAIVKELLRWNPAVPLNFAHASAQDDVYKGYYIPKDTIVISNIWAILHDPSIYADPDAFRPARFLRRVGYEPERDPDVAYGFGRRICAGRYLAHEVLWITVASVLAAFDVGRVEDEKGEEVIPTGEYECGFLQFPKPFPCTVRPRSAAYEKLVLDAAEA</sequence>
<comment type="cofactor">
    <cofactor evidence="1 13">
        <name>heme</name>
        <dbReference type="ChEBI" id="CHEBI:30413"/>
    </cofactor>
</comment>
<keyword evidence="16" id="KW-1185">Reference proteome</keyword>
<keyword evidence="10 13" id="KW-0408">Iron</keyword>
<dbReference type="AlphaFoldDB" id="A0A9P3GU52"/>
<keyword evidence="8" id="KW-1133">Transmembrane helix</keyword>
<dbReference type="InterPro" id="IPR002401">
    <property type="entry name" value="Cyt_P450_E_grp-I"/>
</dbReference>
<dbReference type="GO" id="GO:0004497">
    <property type="term" value="F:monooxygenase activity"/>
    <property type="evidence" value="ECO:0007669"/>
    <property type="project" value="UniProtKB-KW"/>
</dbReference>
<comment type="caution">
    <text evidence="15">The sequence shown here is derived from an EMBL/GenBank/DDBJ whole genome shotgun (WGS) entry which is preliminary data.</text>
</comment>
<protein>
    <submittedName>
        <fullName evidence="15">Cytochrome P450</fullName>
    </submittedName>
</protein>
<evidence type="ECO:0000256" key="12">
    <source>
        <dbReference type="ARBA" id="ARBA00023136"/>
    </source>
</evidence>
<evidence type="ECO:0000256" key="13">
    <source>
        <dbReference type="PIRSR" id="PIRSR602401-1"/>
    </source>
</evidence>
<feature type="binding site" description="axial binding residue" evidence="13">
    <location>
        <position position="439"/>
    </location>
    <ligand>
        <name>heme</name>
        <dbReference type="ChEBI" id="CHEBI:30413"/>
    </ligand>
    <ligandPart>
        <name>Fe</name>
        <dbReference type="ChEBI" id="CHEBI:18248"/>
    </ligandPart>
</feature>
<dbReference type="Pfam" id="PF00067">
    <property type="entry name" value="p450"/>
    <property type="match status" value="1"/>
</dbReference>
<keyword evidence="5 13" id="KW-0349">Heme</keyword>
<dbReference type="InterPro" id="IPR050364">
    <property type="entry name" value="Cytochrome_P450_fung"/>
</dbReference>